<dbReference type="SUPFAM" id="SSF102405">
    <property type="entry name" value="MCP/YpsA-like"/>
    <property type="match status" value="1"/>
</dbReference>
<reference evidence="1" key="1">
    <citation type="journal article" date="2020" name="mSystems">
        <title>Genome- and Community-Level Interaction Insights into Carbon Utilization and Element Cycling Functions of Hydrothermarchaeota in Hydrothermal Sediment.</title>
        <authorList>
            <person name="Zhou Z."/>
            <person name="Liu Y."/>
            <person name="Xu W."/>
            <person name="Pan J."/>
            <person name="Luo Z.H."/>
            <person name="Li M."/>
        </authorList>
    </citation>
    <scope>NUCLEOTIDE SEQUENCE [LARGE SCALE GENOMIC DNA]</scope>
    <source>
        <strain evidence="1">SpSt-914</strain>
    </source>
</reference>
<organism evidence="1">
    <name type="scientific">candidate division WOR-3 bacterium</name>
    <dbReference type="NCBI Taxonomy" id="2052148"/>
    <lineage>
        <taxon>Bacteria</taxon>
        <taxon>Bacteria division WOR-3</taxon>
    </lineage>
</organism>
<dbReference type="GO" id="GO:0005829">
    <property type="term" value="C:cytosol"/>
    <property type="evidence" value="ECO:0007669"/>
    <property type="project" value="TreeGrafter"/>
</dbReference>
<dbReference type="InterPro" id="IPR005268">
    <property type="entry name" value="CHP00725"/>
</dbReference>
<protein>
    <submittedName>
        <fullName evidence="1">TIGR00725 family protein</fullName>
    </submittedName>
</protein>
<dbReference type="Gene3D" id="3.40.50.450">
    <property type="match status" value="1"/>
</dbReference>
<dbReference type="Pfam" id="PF18306">
    <property type="entry name" value="LDcluster4"/>
    <property type="match status" value="1"/>
</dbReference>
<gene>
    <name evidence="1" type="ORF">ENX16_02295</name>
</gene>
<dbReference type="AlphaFoldDB" id="A0A7V3PT22"/>
<accession>A0A7V3PT22</accession>
<comment type="caution">
    <text evidence="1">The sequence shown here is derived from an EMBL/GenBank/DDBJ whole genome shotgun (WGS) entry which is preliminary data.</text>
</comment>
<dbReference type="EMBL" id="DTMZ01000048">
    <property type="protein sequence ID" value="HGD12900.1"/>
    <property type="molecule type" value="Genomic_DNA"/>
</dbReference>
<evidence type="ECO:0000313" key="1">
    <source>
        <dbReference type="EMBL" id="HGD12900.1"/>
    </source>
</evidence>
<dbReference type="InterPro" id="IPR052341">
    <property type="entry name" value="LOG_family_nucleotidases"/>
</dbReference>
<name>A0A7V3PT22_UNCW3</name>
<dbReference type="PANTHER" id="PTHR43393">
    <property type="entry name" value="CYTOKININ RIBOSIDE 5'-MONOPHOSPHATE PHOSPHORIBOHYDROLASE"/>
    <property type="match status" value="1"/>
</dbReference>
<dbReference type="PANTHER" id="PTHR43393:SF3">
    <property type="entry name" value="LYSINE DECARBOXYLASE-LIKE PROTEIN"/>
    <property type="match status" value="1"/>
</dbReference>
<dbReference type="InterPro" id="IPR041164">
    <property type="entry name" value="LDcluster4"/>
</dbReference>
<dbReference type="NCBIfam" id="TIGR00725">
    <property type="entry name" value="TIGR00725 family protein"/>
    <property type="match status" value="1"/>
</dbReference>
<sequence length="162" mass="16830">MLTGSSRWDCSLRNRPLIGVIGAAECDEALTRLARAMGRGIAELGAVLICGGMGGVMKAVCQGVTEAGGLTVGILPGSDRNQANEFVDLPIATGMGEARNLVIIRTADVLVAIGGSYGTLSEIGFALKMGKRVIGIRTWDIEGIEKVTTVEEALKLLKTKGG</sequence>
<proteinExistence type="predicted"/>